<dbReference type="SUPFAM" id="SSF54791">
    <property type="entry name" value="Eukaryotic type KH-domain (KH-domain type I)"/>
    <property type="match status" value="2"/>
</dbReference>
<organism evidence="11">
    <name type="scientific">Cladocopium goreaui</name>
    <dbReference type="NCBI Taxonomy" id="2562237"/>
    <lineage>
        <taxon>Eukaryota</taxon>
        <taxon>Sar</taxon>
        <taxon>Alveolata</taxon>
        <taxon>Dinophyceae</taxon>
        <taxon>Suessiales</taxon>
        <taxon>Symbiodiniaceae</taxon>
        <taxon>Cladocopium</taxon>
    </lineage>
</organism>
<evidence type="ECO:0000256" key="3">
    <source>
        <dbReference type="ARBA" id="ARBA00022691"/>
    </source>
</evidence>
<dbReference type="InterPro" id="IPR007197">
    <property type="entry name" value="rSAM"/>
</dbReference>
<feature type="compositionally biased region" description="Low complexity" evidence="9">
    <location>
        <begin position="722"/>
        <end position="734"/>
    </location>
</feature>
<dbReference type="EMBL" id="CAMXCT030005445">
    <property type="protein sequence ID" value="CAL4799707.1"/>
    <property type="molecule type" value="Genomic_DNA"/>
</dbReference>
<sequence length="1505" mass="167754">MDMLSLEHQQRLIAKRDKPFELKEVASEIHSELNPHPAGQKDLNVPKDDKLTGVQHKYASTILFFPAAGQTCHAYCTYCFRWAQFIGDSDLKFAQSDAESVFAYLENHPEVTDILFTGGDPMIMKTRFLRRYLEPFKDPKFLPHIQNLRIGTRSLTFWPQRFLTDDDAEEVLELMNEIRQVGQRHVAIMAHLGHARELQTAKVRQAIRRLQNEAKVVIRSQAPLMRGINDDAKIWAEKWRMEVNLGIVPYYMFLARDTGAQSFFSVPLAEAHDIFADAIRSTSGLCRTVRGPSMSCTPGKVEILGLEEVNGEKAFVLRFVQCRDESWWLPAAALAVPQATWPAAFEAWYASDYKHTTGLYATDSSKDVAASRIVLGDGSGDHLCSAFHTSTRCEQLTVGGFRYLYFPNVKDCCKCCTYTAGSYDCGGPVGPQWVNNATGNLQYLGREEILGRTCHKWSVEGVFPGHLNYYFEDVASGRPCGIDGYNYLRTPAEPADDQYLFEVEGLNLTVDPSTFHVPDMCRDSRYCAGKAFSPPPPPSSLPPLGALGLQPPPPPTFETPVAFPQIQPGAHPTHHVVMPGAPPAPSAAAFTAFPAPVAAPCAPFAPPRGPQGPSLGDAEVKAAASAALSKFMKDLPNDSPSQPSHSHKRSRSRSGRSGRSSSTSRRRRRKRSRSRKRKKSSKEGDETLLEPPPAPRSKWDDSTTPAWMQDMVEALKNDSTRPRTSTASTASPPAVSKKNDPDQPKGHKVIDLPAHLIRVLIGKAGSTIREVISRTGSDIKVNHLPHEPHGSISVVGDIAKTEAVIQEVFRARGCKWSPTGAPLAEQSQEDVPISADLVGLFIGKGGETIKDLRERCGGQVSITIQPASTPGGMQGVRVVGDNWKLAKALVRAKIEDWDLPRIWRRRSLDGTGSSKRQRRLSQVTQEPVDPLTKLFRRNVAPPAPPAPDHDQQRRPTRPLPAALLAAAAAFGPKAKVTPSVDLADFVVPVQVPEKSPQVSPMPKRKEQEERLSLTSWAVEGFTGGGPELRRLSGEGRLSLEMVSKLRLKKRNAIDLHTRKQSVDHTEVEPEHSHFVPLCILERKAPVEMLTPQVAPRRSRKSSVKARPSAALGGAHRGLWLQSFRRYLYDGEIHADDLTKALLHSGIEDVRPELIALVLCKVAEYNTLDEDEFLHFMCQYEEEQREDALTHFQNFAVNGQVTMESMSGLLAALELNPRGRVLRQICQEVSGERLFEASTGLDFPQFLKVVEMLRQRFCFLQEELEHFRSVFQVFDRDHSGGMSLAELSSALAWLGFPISGSLCSLHQQHDLDSKGVLTEVEFLRCLRSLYEEEAQIINQYLNLLQNGRQLCKTEERPTEQLLYTLGYTATVDILVDSLQAHNLCKGYVRNSQLLGMPFADVEFSLGLDELRELTCSIRTRDGFSDEEMEEMRKAFNMQSSEAEISTPAIQKALRWLGHMYSFEMVQHLVTQLDIDGDCMLDFTLFVKLIRSLGKTLSASEIWRTMF</sequence>
<evidence type="ECO:0000256" key="7">
    <source>
        <dbReference type="ARBA" id="ARBA00023014"/>
    </source>
</evidence>
<evidence type="ECO:0000256" key="9">
    <source>
        <dbReference type="SAM" id="MobiDB-lite"/>
    </source>
</evidence>
<feature type="compositionally biased region" description="Basic and acidic residues" evidence="9">
    <location>
        <begin position="737"/>
        <end position="748"/>
    </location>
</feature>
<dbReference type="SFLD" id="SFLDG01070">
    <property type="entry name" value="PLP-dependent"/>
    <property type="match status" value="1"/>
</dbReference>
<dbReference type="Gene3D" id="1.10.238.10">
    <property type="entry name" value="EF-hand"/>
    <property type="match status" value="2"/>
</dbReference>
<dbReference type="GO" id="GO:0005509">
    <property type="term" value="F:calcium ion binding"/>
    <property type="evidence" value="ECO:0007669"/>
    <property type="project" value="InterPro"/>
</dbReference>
<feature type="region of interest" description="Disordered" evidence="9">
    <location>
        <begin position="716"/>
        <end position="748"/>
    </location>
</feature>
<keyword evidence="6" id="KW-0408">Iron</keyword>
<gene>
    <name evidence="11" type="ORF">C1SCF055_LOCUS37458</name>
</gene>
<evidence type="ECO:0000256" key="2">
    <source>
        <dbReference type="ARBA" id="ARBA00022485"/>
    </source>
</evidence>
<evidence type="ECO:0000256" key="1">
    <source>
        <dbReference type="ARBA" id="ARBA00001933"/>
    </source>
</evidence>
<dbReference type="SUPFAM" id="SSF102114">
    <property type="entry name" value="Radical SAM enzymes"/>
    <property type="match status" value="1"/>
</dbReference>
<dbReference type="GO" id="GO:0003723">
    <property type="term" value="F:RNA binding"/>
    <property type="evidence" value="ECO:0007669"/>
    <property type="project" value="UniProtKB-UniRule"/>
</dbReference>
<comment type="cofactor">
    <cofactor evidence="1">
        <name>pyridoxal 5'-phosphate</name>
        <dbReference type="ChEBI" id="CHEBI:597326"/>
    </cofactor>
</comment>
<dbReference type="Gene3D" id="3.30.1370.10">
    <property type="entry name" value="K Homology domain, type 1"/>
    <property type="match status" value="2"/>
</dbReference>
<dbReference type="EMBL" id="CAMXCT020005445">
    <property type="protein sequence ID" value="CAL1165770.1"/>
    <property type="molecule type" value="Genomic_DNA"/>
</dbReference>
<dbReference type="OrthoDB" id="5396721at2759"/>
<dbReference type="InterPro" id="IPR013785">
    <property type="entry name" value="Aldolase_TIM"/>
</dbReference>
<feature type="compositionally biased region" description="Basic residues" evidence="9">
    <location>
        <begin position="664"/>
        <end position="680"/>
    </location>
</feature>
<evidence type="ECO:0000313" key="13">
    <source>
        <dbReference type="EMBL" id="CAL4799707.1"/>
    </source>
</evidence>
<reference evidence="12" key="2">
    <citation type="submission" date="2024-04" db="EMBL/GenBank/DDBJ databases">
        <authorList>
            <person name="Chen Y."/>
            <person name="Shah S."/>
            <person name="Dougan E. K."/>
            <person name="Thang M."/>
            <person name="Chan C."/>
        </authorList>
    </citation>
    <scope>NUCLEOTIDE SEQUENCE [LARGE SCALE GENOMIC DNA]</scope>
</reference>
<feature type="domain" description="EF-hand" evidence="10">
    <location>
        <begin position="1261"/>
        <end position="1296"/>
    </location>
</feature>
<evidence type="ECO:0000313" key="12">
    <source>
        <dbReference type="EMBL" id="CAL1165770.1"/>
    </source>
</evidence>
<dbReference type="GO" id="GO:0003824">
    <property type="term" value="F:catalytic activity"/>
    <property type="evidence" value="ECO:0007669"/>
    <property type="project" value="InterPro"/>
</dbReference>
<name>A0A9P1DLC4_9DINO</name>
<dbReference type="PROSITE" id="PS50222">
    <property type="entry name" value="EF_HAND_2"/>
    <property type="match status" value="1"/>
</dbReference>
<accession>A0A9P1DLC4</accession>
<keyword evidence="4" id="KW-0479">Metal-binding</keyword>
<evidence type="ECO:0000256" key="6">
    <source>
        <dbReference type="ARBA" id="ARBA00023004"/>
    </source>
</evidence>
<dbReference type="Proteomes" id="UP001152797">
    <property type="component" value="Unassembled WGS sequence"/>
</dbReference>
<feature type="compositionally biased region" description="Basic residues" evidence="9">
    <location>
        <begin position="645"/>
        <end position="656"/>
    </location>
</feature>
<dbReference type="InterPro" id="IPR003739">
    <property type="entry name" value="Lys_aminomutase/Glu_NH3_mut"/>
</dbReference>
<evidence type="ECO:0000313" key="11">
    <source>
        <dbReference type="EMBL" id="CAI4012395.1"/>
    </source>
</evidence>
<keyword evidence="3" id="KW-0949">S-adenosyl-L-methionine</keyword>
<dbReference type="InterPro" id="IPR004088">
    <property type="entry name" value="KH_dom_type_1"/>
</dbReference>
<feature type="region of interest" description="Disordered" evidence="9">
    <location>
        <begin position="633"/>
        <end position="703"/>
    </location>
</feature>
<feature type="region of interest" description="Disordered" evidence="9">
    <location>
        <begin position="532"/>
        <end position="558"/>
    </location>
</feature>
<dbReference type="GO" id="GO:0051539">
    <property type="term" value="F:4 iron, 4 sulfur cluster binding"/>
    <property type="evidence" value="ECO:0007669"/>
    <property type="project" value="UniProtKB-KW"/>
</dbReference>
<evidence type="ECO:0000256" key="8">
    <source>
        <dbReference type="PROSITE-ProRule" id="PRU00117"/>
    </source>
</evidence>
<dbReference type="Gene3D" id="3.20.20.70">
    <property type="entry name" value="Aldolase class I"/>
    <property type="match status" value="1"/>
</dbReference>
<keyword evidence="7" id="KW-0411">Iron-sulfur</keyword>
<evidence type="ECO:0000256" key="5">
    <source>
        <dbReference type="ARBA" id="ARBA00022898"/>
    </source>
</evidence>
<dbReference type="PROSITE" id="PS50084">
    <property type="entry name" value="KH_TYPE_1"/>
    <property type="match status" value="2"/>
</dbReference>
<evidence type="ECO:0000313" key="14">
    <source>
        <dbReference type="Proteomes" id="UP001152797"/>
    </source>
</evidence>
<dbReference type="InterPro" id="IPR036612">
    <property type="entry name" value="KH_dom_type_1_sf"/>
</dbReference>
<dbReference type="InterPro" id="IPR004087">
    <property type="entry name" value="KH_dom"/>
</dbReference>
<dbReference type="Pfam" id="PF00013">
    <property type="entry name" value="KH_1"/>
    <property type="match status" value="2"/>
</dbReference>
<proteinExistence type="predicted"/>
<keyword evidence="2" id="KW-0004">4Fe-4S</keyword>
<dbReference type="SFLD" id="SFLDS00029">
    <property type="entry name" value="Radical_SAM"/>
    <property type="match status" value="1"/>
</dbReference>
<dbReference type="PANTHER" id="PTHR30538">
    <property type="entry name" value="LYSINE 2,3-AMINOMUTASE-RELATED"/>
    <property type="match status" value="1"/>
</dbReference>
<reference evidence="11" key="1">
    <citation type="submission" date="2022-10" db="EMBL/GenBank/DDBJ databases">
        <authorList>
            <person name="Chen Y."/>
            <person name="Dougan E. K."/>
            <person name="Chan C."/>
            <person name="Rhodes N."/>
            <person name="Thang M."/>
        </authorList>
    </citation>
    <scope>NUCLEOTIDE SEQUENCE</scope>
</reference>
<evidence type="ECO:0000259" key="10">
    <source>
        <dbReference type="PROSITE" id="PS50222"/>
    </source>
</evidence>
<dbReference type="InterPro" id="IPR011992">
    <property type="entry name" value="EF-hand-dom_pair"/>
</dbReference>
<protein>
    <submittedName>
        <fullName evidence="13">Radical SAM core domain-containing protein</fullName>
    </submittedName>
</protein>
<dbReference type="EMBL" id="CAMXCT010005445">
    <property type="protein sequence ID" value="CAI4012395.1"/>
    <property type="molecule type" value="Genomic_DNA"/>
</dbReference>
<dbReference type="CDD" id="cd00105">
    <property type="entry name" value="KH-I"/>
    <property type="match status" value="2"/>
</dbReference>
<comment type="caution">
    <text evidence="11">The sequence shown here is derived from an EMBL/GenBank/DDBJ whole genome shotgun (WGS) entry which is preliminary data.</text>
</comment>
<dbReference type="PANTHER" id="PTHR30538:SF0">
    <property type="entry name" value="L-LYSINE 2,3-AMINOMUTASE AQ_1632-RELATED"/>
    <property type="match status" value="1"/>
</dbReference>
<evidence type="ECO:0000256" key="4">
    <source>
        <dbReference type="ARBA" id="ARBA00022723"/>
    </source>
</evidence>
<dbReference type="SUPFAM" id="SSF47473">
    <property type="entry name" value="EF-hand"/>
    <property type="match status" value="2"/>
</dbReference>
<dbReference type="InterPro" id="IPR002048">
    <property type="entry name" value="EF_hand_dom"/>
</dbReference>
<dbReference type="InterPro" id="IPR058240">
    <property type="entry name" value="rSAM_sf"/>
</dbReference>
<keyword evidence="5" id="KW-0663">Pyridoxal phosphate</keyword>
<keyword evidence="14" id="KW-1185">Reference proteome</keyword>
<keyword evidence="8" id="KW-0694">RNA-binding</keyword>
<dbReference type="SMART" id="SM00322">
    <property type="entry name" value="KH"/>
    <property type="match status" value="2"/>
</dbReference>